<name>A0A9X1XJV1_9VIBR</name>
<dbReference type="Proteomes" id="UP001139559">
    <property type="component" value="Unassembled WGS sequence"/>
</dbReference>
<evidence type="ECO:0000313" key="1">
    <source>
        <dbReference type="EMBL" id="MCK6262993.1"/>
    </source>
</evidence>
<accession>A0A9X1XJV1</accession>
<organism evidence="1 2">
    <name type="scientific">Vibrio amylolyticus</name>
    <dbReference type="NCBI Taxonomy" id="2847292"/>
    <lineage>
        <taxon>Bacteria</taxon>
        <taxon>Pseudomonadati</taxon>
        <taxon>Pseudomonadota</taxon>
        <taxon>Gammaproteobacteria</taxon>
        <taxon>Vibrionales</taxon>
        <taxon>Vibrionaceae</taxon>
        <taxon>Vibrio</taxon>
    </lineage>
</organism>
<comment type="caution">
    <text evidence="1">The sequence shown here is derived from an EMBL/GenBank/DDBJ whole genome shotgun (WGS) entry which is preliminary data.</text>
</comment>
<proteinExistence type="predicted"/>
<dbReference type="EMBL" id="JAJHVV010000003">
    <property type="protein sequence ID" value="MCK6262993.1"/>
    <property type="molecule type" value="Genomic_DNA"/>
</dbReference>
<gene>
    <name evidence="1" type="ORF">KP803_06830</name>
</gene>
<protein>
    <submittedName>
        <fullName evidence="1">Uncharacterized protein</fullName>
    </submittedName>
</protein>
<dbReference type="RefSeq" id="WP_248008100.1">
    <property type="nucleotide sequence ID" value="NZ_JAJHVV010000003.1"/>
</dbReference>
<sequence length="128" mass="15036">MTLSAILKEERYQTTIYLNDRPYDVFDFGEGKCSIIIVNNIDLHIEKLNKEKVTSRIIFVDITKMLAQHIEQKESVPQLLANDLHLLFDVFWLDEVHIESEIKHIDMRAIFNVVALRNYSRSLLKSEC</sequence>
<reference evidence="1" key="1">
    <citation type="submission" date="2021-11" db="EMBL/GenBank/DDBJ databases">
        <title>Vibrio ZSDE26 sp. nov. and Vibrio ZSDZ34 sp. nov., isolated from coastal seawater in Qingdao.</title>
        <authorList>
            <person name="Zhang P."/>
        </authorList>
    </citation>
    <scope>NUCLEOTIDE SEQUENCE</scope>
    <source>
        <strain evidence="1">ZSDE26</strain>
    </source>
</reference>
<keyword evidence="2" id="KW-1185">Reference proteome</keyword>
<dbReference type="AlphaFoldDB" id="A0A9X1XJV1"/>
<evidence type="ECO:0000313" key="2">
    <source>
        <dbReference type="Proteomes" id="UP001139559"/>
    </source>
</evidence>